<feature type="binding site" evidence="8">
    <location>
        <position position="265"/>
    </location>
    <ligand>
        <name>Mn(2+)</name>
        <dbReference type="ChEBI" id="CHEBI:29035"/>
        <label>2</label>
    </ligand>
</feature>
<comment type="catalytic activity">
    <reaction evidence="2 8">
        <text>Release of an N-terminal amino acid, preferentially leucine, but not glutamic or aspartic acids.</text>
        <dbReference type="EC" id="3.4.11.10"/>
    </reaction>
</comment>
<comment type="subcellular location">
    <subcellularLocation>
        <location evidence="8">Cytoplasm</location>
    </subcellularLocation>
</comment>
<evidence type="ECO:0000256" key="6">
    <source>
        <dbReference type="ARBA" id="ARBA00022801"/>
    </source>
</evidence>
<keyword evidence="5 8" id="KW-0645">Protease</keyword>
<evidence type="ECO:0000313" key="11">
    <source>
        <dbReference type="Proteomes" id="UP000637720"/>
    </source>
</evidence>
<dbReference type="InterPro" id="IPR011356">
    <property type="entry name" value="Leucine_aapep/pepB"/>
</dbReference>
<dbReference type="HAMAP" id="MF_00181">
    <property type="entry name" value="Cytosol_peptidase_M17"/>
    <property type="match status" value="1"/>
</dbReference>
<dbReference type="InterPro" id="IPR043472">
    <property type="entry name" value="Macro_dom-like"/>
</dbReference>
<dbReference type="GO" id="GO:0030145">
    <property type="term" value="F:manganese ion binding"/>
    <property type="evidence" value="ECO:0007669"/>
    <property type="project" value="UniProtKB-UniRule"/>
</dbReference>
<dbReference type="SUPFAM" id="SSF52949">
    <property type="entry name" value="Macro domain-like"/>
    <property type="match status" value="1"/>
</dbReference>
<comment type="catalytic activity">
    <reaction evidence="1 8">
        <text>Release of an N-terminal amino acid, Xaa-|-Yaa-, in which Xaa is preferably Leu, but may be other amino acids including Pro although not Arg or Lys, and Yaa may be Pro. Amino acid amides and methyl esters are also readily hydrolyzed, but rates on arylamides are exceedingly low.</text>
        <dbReference type="EC" id="3.4.11.1"/>
    </reaction>
</comment>
<evidence type="ECO:0000256" key="7">
    <source>
        <dbReference type="ARBA" id="ARBA00049972"/>
    </source>
</evidence>
<feature type="binding site" evidence="8">
    <location>
        <position position="242"/>
    </location>
    <ligand>
        <name>Mn(2+)</name>
        <dbReference type="ChEBI" id="CHEBI:29035"/>
        <label>2</label>
    </ligand>
</feature>
<evidence type="ECO:0000259" key="9">
    <source>
        <dbReference type="PROSITE" id="PS00631"/>
    </source>
</evidence>
<dbReference type="EMBL" id="BMOF01000053">
    <property type="protein sequence ID" value="GGK06339.1"/>
    <property type="molecule type" value="Genomic_DNA"/>
</dbReference>
<feature type="active site" evidence="8">
    <location>
        <position position="328"/>
    </location>
</feature>
<dbReference type="Gene3D" id="3.40.630.10">
    <property type="entry name" value="Zn peptidases"/>
    <property type="match status" value="1"/>
</dbReference>
<keyword evidence="4 8" id="KW-0031">Aminopeptidase</keyword>
<feature type="binding site" evidence="8">
    <location>
        <position position="326"/>
    </location>
    <ligand>
        <name>Mn(2+)</name>
        <dbReference type="ChEBI" id="CHEBI:29035"/>
        <label>2</label>
    </ligand>
</feature>
<keyword evidence="6 8" id="KW-0378">Hydrolase</keyword>
<dbReference type="GO" id="GO:0005737">
    <property type="term" value="C:cytoplasm"/>
    <property type="evidence" value="ECO:0007669"/>
    <property type="project" value="UniProtKB-SubCell"/>
</dbReference>
<dbReference type="PRINTS" id="PR00481">
    <property type="entry name" value="LAMNOPPTDASE"/>
</dbReference>
<keyword evidence="8" id="KW-0479">Metal-binding</keyword>
<evidence type="ECO:0000256" key="2">
    <source>
        <dbReference type="ARBA" id="ARBA00000967"/>
    </source>
</evidence>
<dbReference type="Pfam" id="PF02789">
    <property type="entry name" value="Peptidase_M17_N"/>
    <property type="match status" value="1"/>
</dbReference>
<feature type="active site" evidence="8">
    <location>
        <position position="254"/>
    </location>
</feature>
<comment type="caution">
    <text evidence="10">The sequence shown here is derived from an EMBL/GenBank/DDBJ whole genome shotgun (WGS) entry which is preliminary data.</text>
</comment>
<proteinExistence type="inferred from homology"/>
<dbReference type="GO" id="GO:0006508">
    <property type="term" value="P:proteolysis"/>
    <property type="evidence" value="ECO:0007669"/>
    <property type="project" value="UniProtKB-KW"/>
</dbReference>
<feature type="binding site" evidence="8">
    <location>
        <position position="247"/>
    </location>
    <ligand>
        <name>Mn(2+)</name>
        <dbReference type="ChEBI" id="CHEBI:29035"/>
        <label>1</label>
    </ligand>
</feature>
<dbReference type="Gene3D" id="3.40.220.10">
    <property type="entry name" value="Leucine Aminopeptidase, subunit E, domain 1"/>
    <property type="match status" value="1"/>
</dbReference>
<evidence type="ECO:0000256" key="5">
    <source>
        <dbReference type="ARBA" id="ARBA00022670"/>
    </source>
</evidence>
<name>A0A8J3FCI1_9BACI</name>
<feature type="domain" description="Cytosol aminopeptidase" evidence="9">
    <location>
        <begin position="322"/>
        <end position="329"/>
    </location>
</feature>
<dbReference type="Proteomes" id="UP000637720">
    <property type="component" value="Unassembled WGS sequence"/>
</dbReference>
<dbReference type="SUPFAM" id="SSF53187">
    <property type="entry name" value="Zn-dependent exopeptidases"/>
    <property type="match status" value="1"/>
</dbReference>
<comment type="similarity">
    <text evidence="3 8">Belongs to the peptidase M17 family.</text>
</comment>
<dbReference type="PANTHER" id="PTHR11963">
    <property type="entry name" value="LEUCINE AMINOPEPTIDASE-RELATED"/>
    <property type="match status" value="1"/>
</dbReference>
<evidence type="ECO:0000313" key="10">
    <source>
        <dbReference type="EMBL" id="GGK06339.1"/>
    </source>
</evidence>
<evidence type="ECO:0000256" key="1">
    <source>
        <dbReference type="ARBA" id="ARBA00000135"/>
    </source>
</evidence>
<dbReference type="NCBIfam" id="NF002073">
    <property type="entry name" value="PRK00913.1-2"/>
    <property type="match status" value="1"/>
</dbReference>
<comment type="function">
    <text evidence="7 8">Presumably involved in the processing and regular turnover of intracellular proteins. Catalyzes the removal of unsubstituted N-terminal amino acids from various peptides.</text>
</comment>
<keyword evidence="8" id="KW-0464">Manganese</keyword>
<dbReference type="InterPro" id="IPR000819">
    <property type="entry name" value="Peptidase_M17_C"/>
</dbReference>
<accession>A0A8J3FCI1</accession>
<dbReference type="NCBIfam" id="NF002074">
    <property type="entry name" value="PRK00913.1-4"/>
    <property type="match status" value="1"/>
</dbReference>
<protein>
    <recommendedName>
        <fullName evidence="8">Probable cytosol aminopeptidase</fullName>
        <ecNumber evidence="8">3.4.11.1</ecNumber>
    </recommendedName>
    <alternativeName>
        <fullName evidence="8">Leucine aminopeptidase</fullName>
        <shortName evidence="8">LAP</shortName>
        <ecNumber evidence="8">3.4.11.10</ecNumber>
    </alternativeName>
    <alternativeName>
        <fullName evidence="8">Leucyl aminopeptidase</fullName>
    </alternativeName>
</protein>
<dbReference type="EC" id="3.4.11.10" evidence="8"/>
<evidence type="ECO:0000256" key="8">
    <source>
        <dbReference type="HAMAP-Rule" id="MF_00181"/>
    </source>
</evidence>
<dbReference type="InterPro" id="IPR008283">
    <property type="entry name" value="Peptidase_M17_N"/>
</dbReference>
<reference evidence="10" key="2">
    <citation type="submission" date="2020-09" db="EMBL/GenBank/DDBJ databases">
        <authorList>
            <person name="Sun Q."/>
            <person name="Ohkuma M."/>
        </authorList>
    </citation>
    <scope>NUCLEOTIDE SEQUENCE</scope>
    <source>
        <strain evidence="10">JCM 14719</strain>
    </source>
</reference>
<dbReference type="InterPro" id="IPR023042">
    <property type="entry name" value="Peptidase_M17_leu_NH2_pept"/>
</dbReference>
<feature type="binding site" evidence="8">
    <location>
        <position position="247"/>
    </location>
    <ligand>
        <name>Mn(2+)</name>
        <dbReference type="ChEBI" id="CHEBI:29035"/>
        <label>2</label>
    </ligand>
</feature>
<dbReference type="CDD" id="cd00433">
    <property type="entry name" value="Peptidase_M17"/>
    <property type="match status" value="1"/>
</dbReference>
<sequence>MEGVPLEGEGAALDVALDGQLARLLQEGDLPARSGAVTPVYTLGKLPAKRLLVVGLGKPEGLDFVRLREAAGRAAKEARKLGARKVAIVAPHERAAMLPPERAAHAVAEGFCLGAYRYRGFRKNSEPDVSWEAVSVVVNVDAEAWEAGLRKGAAYASGTVLARELTNLPGNVLTPDALAQKATELAERHGLTYEVLDAEAIAKLGMGGIVAVGKGSAQPPTFTVIRYQGRPEWADVTAYIGKGVTFDTGGICLKPRENMHEMIGDMGGAAAVLGALDAVAALKLPVNLLALIPAAENSPSGTAFKPGDVITMLDGRTVEIRNTDAEGRLLLADAVTYARRQGAKRIVDVATLTGGVIVALGDEVTGLIANDDAWADEVLAAGQDAGELLWRLPNFPHYYEKLKSPVADLNNAPGRKAHPIMGGLFVGAFAEDTPWAHLDIAGTSWADQAGPLHEKGATGAGVRTLVALAERLARSGGEAE</sequence>
<feature type="binding site" evidence="8">
    <location>
        <position position="326"/>
    </location>
    <ligand>
        <name>Mn(2+)</name>
        <dbReference type="ChEBI" id="CHEBI:29035"/>
        <label>1</label>
    </ligand>
</feature>
<gene>
    <name evidence="8 10" type="primary">pepA</name>
    <name evidence="10" type="ORF">GCM10007043_20460</name>
</gene>
<reference evidence="10" key="1">
    <citation type="journal article" date="2014" name="Int. J. Syst. Evol. Microbiol.">
        <title>Complete genome sequence of Corynebacterium casei LMG S-19264T (=DSM 44701T), isolated from a smear-ripened cheese.</title>
        <authorList>
            <consortium name="US DOE Joint Genome Institute (JGI-PGF)"/>
            <person name="Walter F."/>
            <person name="Albersmeier A."/>
            <person name="Kalinowski J."/>
            <person name="Ruckert C."/>
        </authorList>
    </citation>
    <scope>NUCLEOTIDE SEQUENCE</scope>
    <source>
        <strain evidence="10">JCM 14719</strain>
    </source>
</reference>
<keyword evidence="11" id="KW-1185">Reference proteome</keyword>
<organism evidence="10 11">
    <name type="scientific">Calditerricola satsumensis</name>
    <dbReference type="NCBI Taxonomy" id="373054"/>
    <lineage>
        <taxon>Bacteria</taxon>
        <taxon>Bacillati</taxon>
        <taxon>Bacillota</taxon>
        <taxon>Bacilli</taxon>
        <taxon>Bacillales</taxon>
        <taxon>Bacillaceae</taxon>
        <taxon>Calditerricola</taxon>
    </lineage>
</organism>
<dbReference type="EC" id="3.4.11.1" evidence="8"/>
<feature type="binding site" evidence="8">
    <location>
        <position position="324"/>
    </location>
    <ligand>
        <name>Mn(2+)</name>
        <dbReference type="ChEBI" id="CHEBI:29035"/>
        <label>1</label>
    </ligand>
</feature>
<dbReference type="NCBIfam" id="NF002083">
    <property type="entry name" value="PRK00913.3-5"/>
    <property type="match status" value="1"/>
</dbReference>
<dbReference type="AlphaFoldDB" id="A0A8J3FCI1"/>
<keyword evidence="8" id="KW-0963">Cytoplasm</keyword>
<evidence type="ECO:0000256" key="3">
    <source>
        <dbReference type="ARBA" id="ARBA00009528"/>
    </source>
</evidence>
<evidence type="ECO:0000256" key="4">
    <source>
        <dbReference type="ARBA" id="ARBA00022438"/>
    </source>
</evidence>
<dbReference type="GO" id="GO:0070006">
    <property type="term" value="F:metalloaminopeptidase activity"/>
    <property type="evidence" value="ECO:0007669"/>
    <property type="project" value="InterPro"/>
</dbReference>
<dbReference type="PANTHER" id="PTHR11963:SF23">
    <property type="entry name" value="CYTOSOL AMINOPEPTIDASE"/>
    <property type="match status" value="1"/>
</dbReference>
<comment type="cofactor">
    <cofactor evidence="8">
        <name>Mn(2+)</name>
        <dbReference type="ChEBI" id="CHEBI:29035"/>
    </cofactor>
    <text evidence="8">Binds 2 manganese ions per subunit.</text>
</comment>
<dbReference type="PROSITE" id="PS00631">
    <property type="entry name" value="CYTOSOL_AP"/>
    <property type="match status" value="1"/>
</dbReference>
<dbReference type="Pfam" id="PF00883">
    <property type="entry name" value="Peptidase_M17"/>
    <property type="match status" value="1"/>
</dbReference>